<dbReference type="InterPro" id="IPR007136">
    <property type="entry name" value="DUF347"/>
</dbReference>
<organism evidence="2 3">
    <name type="scientific">Caballeronia concitans</name>
    <dbReference type="NCBI Taxonomy" id="1777133"/>
    <lineage>
        <taxon>Bacteria</taxon>
        <taxon>Pseudomonadati</taxon>
        <taxon>Pseudomonadota</taxon>
        <taxon>Betaproteobacteria</taxon>
        <taxon>Burkholderiales</taxon>
        <taxon>Burkholderiaceae</taxon>
        <taxon>Caballeronia</taxon>
    </lineage>
</organism>
<accession>A0A658R3P9</accession>
<feature type="transmembrane region" description="Helical" evidence="1">
    <location>
        <begin position="97"/>
        <end position="116"/>
    </location>
</feature>
<proteinExistence type="predicted"/>
<feature type="transmembrane region" description="Helical" evidence="1">
    <location>
        <begin position="42"/>
        <end position="59"/>
    </location>
</feature>
<dbReference type="AlphaFoldDB" id="A0A658R3P9"/>
<evidence type="ECO:0000313" key="2">
    <source>
        <dbReference type="EMBL" id="SAL46634.1"/>
    </source>
</evidence>
<dbReference type="Pfam" id="PF03988">
    <property type="entry name" value="DUF347"/>
    <property type="match status" value="4"/>
</dbReference>
<dbReference type="Proteomes" id="UP000198263">
    <property type="component" value="Unassembled WGS sequence"/>
</dbReference>
<keyword evidence="1" id="KW-1133">Transmembrane helix</keyword>
<keyword evidence="1" id="KW-0812">Transmembrane</keyword>
<sequence>MQERSALTVKVPEVTFGFWLIKIAATTLGETGGDAVSMSMKLGYLVSTIIFAIVFIAAVTAQMKARKFHPALYWLTIVATTTVGTTMADFADRSLGIGYAGGSAILLALLLISLGVWYRVTGSVSVKTVSSPRAEIFYWVTIMFSQTLGTALGDWTADTAGLGYTGAALIFGGLLALTAIAYFATRISRTFLFWSAFILTRPLGAVLGDFLDKPIAQGGLDLSRYGASLALVTFMLVCMLMFRQRPASAMH</sequence>
<name>A0A658R3P9_9BURK</name>
<comment type="caution">
    <text evidence="2">The sequence shown here is derived from an EMBL/GenBank/DDBJ whole genome shotgun (WGS) entry which is preliminary data.</text>
</comment>
<reference evidence="2 3" key="1">
    <citation type="submission" date="2016-01" db="EMBL/GenBank/DDBJ databases">
        <authorList>
            <person name="Peeters C."/>
        </authorList>
    </citation>
    <scope>NUCLEOTIDE SEQUENCE [LARGE SCALE GENOMIC DNA]</scope>
    <source>
        <strain evidence="2">LMG 29315</strain>
    </source>
</reference>
<evidence type="ECO:0000313" key="3">
    <source>
        <dbReference type="Proteomes" id="UP000198263"/>
    </source>
</evidence>
<protein>
    <submittedName>
        <fullName evidence="2">Membrane protein</fullName>
    </submittedName>
</protein>
<evidence type="ECO:0000256" key="1">
    <source>
        <dbReference type="SAM" id="Phobius"/>
    </source>
</evidence>
<keyword evidence="3" id="KW-1185">Reference proteome</keyword>
<feature type="transmembrane region" description="Helical" evidence="1">
    <location>
        <begin position="191"/>
        <end position="211"/>
    </location>
</feature>
<feature type="transmembrane region" description="Helical" evidence="1">
    <location>
        <begin position="71"/>
        <end position="91"/>
    </location>
</feature>
<gene>
    <name evidence="2" type="ORF">AWB72_04868</name>
</gene>
<dbReference type="EMBL" id="FCNV02000014">
    <property type="protein sequence ID" value="SAL46634.1"/>
    <property type="molecule type" value="Genomic_DNA"/>
</dbReference>
<feature type="transmembrane region" description="Helical" evidence="1">
    <location>
        <begin position="223"/>
        <end position="242"/>
    </location>
</feature>
<dbReference type="OrthoDB" id="9794709at2"/>
<keyword evidence="1" id="KW-0472">Membrane</keyword>
<feature type="transmembrane region" description="Helical" evidence="1">
    <location>
        <begin position="161"/>
        <end position="184"/>
    </location>
</feature>
<dbReference type="RefSeq" id="WP_040053441.1">
    <property type="nucleotide sequence ID" value="NZ_FCNV02000014.1"/>
</dbReference>